<protein>
    <submittedName>
        <fullName evidence="2">Uncharacterized protein</fullName>
    </submittedName>
</protein>
<proteinExistence type="predicted"/>
<feature type="signal peptide" evidence="1">
    <location>
        <begin position="1"/>
        <end position="19"/>
    </location>
</feature>
<gene>
    <name evidence="2" type="ORF">FHQ18_09300</name>
</gene>
<dbReference type="RefSeq" id="WP_149266909.1">
    <property type="nucleotide sequence ID" value="NZ_VFJB01000007.1"/>
</dbReference>
<dbReference type="EMBL" id="VFJB01000007">
    <property type="protein sequence ID" value="KAA0257528.1"/>
    <property type="molecule type" value="Genomic_DNA"/>
</dbReference>
<dbReference type="AlphaFoldDB" id="A0A5A8F2D5"/>
<sequence>MKKGIFIAFMLLISMVAFARDITMAKTDFDHSRFELITMAYSYRTQPLYMDVGLGIEELLKTTKNMCLKLPDCVGVYNFEMNVSASQGGRFYYATFDLVRRKK</sequence>
<name>A0A5A8F2D5_9BACT</name>
<comment type="caution">
    <text evidence="2">The sequence shown here is derived from an EMBL/GenBank/DDBJ whole genome shotgun (WGS) entry which is preliminary data.</text>
</comment>
<evidence type="ECO:0000313" key="2">
    <source>
        <dbReference type="EMBL" id="KAA0257528.1"/>
    </source>
</evidence>
<evidence type="ECO:0000256" key="1">
    <source>
        <dbReference type="SAM" id="SignalP"/>
    </source>
</evidence>
<organism evidence="2 3">
    <name type="scientific">Deferribacter autotrophicus</name>
    <dbReference type="NCBI Taxonomy" id="500465"/>
    <lineage>
        <taxon>Bacteria</taxon>
        <taxon>Pseudomonadati</taxon>
        <taxon>Deferribacterota</taxon>
        <taxon>Deferribacteres</taxon>
        <taxon>Deferribacterales</taxon>
        <taxon>Deferribacteraceae</taxon>
        <taxon>Deferribacter</taxon>
    </lineage>
</organism>
<keyword evidence="1" id="KW-0732">Signal</keyword>
<dbReference type="Proteomes" id="UP000322876">
    <property type="component" value="Unassembled WGS sequence"/>
</dbReference>
<feature type="chain" id="PRO_5022954574" evidence="1">
    <location>
        <begin position="20"/>
        <end position="103"/>
    </location>
</feature>
<evidence type="ECO:0000313" key="3">
    <source>
        <dbReference type="Proteomes" id="UP000322876"/>
    </source>
</evidence>
<accession>A0A5A8F2D5</accession>
<keyword evidence="3" id="KW-1185">Reference proteome</keyword>
<reference evidence="2 3" key="1">
    <citation type="submission" date="2019-06" db="EMBL/GenBank/DDBJ databases">
        <title>Genomic insights into carbon and energy metabolism of Deferribacter autotrophicus revealed new metabolic traits in the phylum Deferribacteres.</title>
        <authorList>
            <person name="Slobodkin A.I."/>
            <person name="Slobodkina G.B."/>
            <person name="Allioux M."/>
            <person name="Alain K."/>
            <person name="Jebbar M."/>
            <person name="Shadrin V."/>
            <person name="Kublanov I.V."/>
            <person name="Toshchakov S.V."/>
            <person name="Bonch-Osmolovskaya E.A."/>
        </authorList>
    </citation>
    <scope>NUCLEOTIDE SEQUENCE [LARGE SCALE GENOMIC DNA]</scope>
    <source>
        <strain evidence="2 3">SL50</strain>
    </source>
</reference>